<comment type="caution">
    <text evidence="1">The sequence shown here is derived from an EMBL/GenBank/DDBJ whole genome shotgun (WGS) entry which is preliminary data.</text>
</comment>
<reference evidence="1" key="1">
    <citation type="submission" date="2020-06" db="EMBL/GenBank/DDBJ databases">
        <title>WGS assembly of Ceratodon purpureus strain R40.</title>
        <authorList>
            <person name="Carey S.B."/>
            <person name="Jenkins J."/>
            <person name="Shu S."/>
            <person name="Lovell J.T."/>
            <person name="Sreedasyam A."/>
            <person name="Maumus F."/>
            <person name="Tiley G.P."/>
            <person name="Fernandez-Pozo N."/>
            <person name="Barry K."/>
            <person name="Chen C."/>
            <person name="Wang M."/>
            <person name="Lipzen A."/>
            <person name="Daum C."/>
            <person name="Saski C.A."/>
            <person name="Payton A.C."/>
            <person name="Mcbreen J.C."/>
            <person name="Conrad R.E."/>
            <person name="Kollar L.M."/>
            <person name="Olsson S."/>
            <person name="Huttunen S."/>
            <person name="Landis J.B."/>
            <person name="Wickett N.J."/>
            <person name="Johnson M.G."/>
            <person name="Rensing S.A."/>
            <person name="Grimwood J."/>
            <person name="Schmutz J."/>
            <person name="Mcdaniel S.F."/>
        </authorList>
    </citation>
    <scope>NUCLEOTIDE SEQUENCE</scope>
    <source>
        <strain evidence="1">R40</strain>
    </source>
</reference>
<organism evidence="1 2">
    <name type="scientific">Ceratodon purpureus</name>
    <name type="common">Fire moss</name>
    <name type="synonym">Dicranum purpureum</name>
    <dbReference type="NCBI Taxonomy" id="3225"/>
    <lineage>
        <taxon>Eukaryota</taxon>
        <taxon>Viridiplantae</taxon>
        <taxon>Streptophyta</taxon>
        <taxon>Embryophyta</taxon>
        <taxon>Bryophyta</taxon>
        <taxon>Bryophytina</taxon>
        <taxon>Bryopsida</taxon>
        <taxon>Dicranidae</taxon>
        <taxon>Pseudoditrichales</taxon>
        <taxon>Ditrichaceae</taxon>
        <taxon>Ceratodon</taxon>
    </lineage>
</organism>
<protein>
    <submittedName>
        <fullName evidence="1">Uncharacterized protein</fullName>
    </submittedName>
</protein>
<name>A0A8T0IQ20_CERPU</name>
<dbReference type="EMBL" id="CM026423">
    <property type="protein sequence ID" value="KAG0584708.1"/>
    <property type="molecule type" value="Genomic_DNA"/>
</dbReference>
<evidence type="ECO:0000313" key="1">
    <source>
        <dbReference type="EMBL" id="KAG0584708.1"/>
    </source>
</evidence>
<gene>
    <name evidence="1" type="ORF">KC19_3G229400</name>
</gene>
<dbReference type="AlphaFoldDB" id="A0A8T0IQ20"/>
<evidence type="ECO:0000313" key="2">
    <source>
        <dbReference type="Proteomes" id="UP000822688"/>
    </source>
</evidence>
<dbReference type="Proteomes" id="UP000822688">
    <property type="component" value="Chromosome 3"/>
</dbReference>
<keyword evidence="2" id="KW-1185">Reference proteome</keyword>
<proteinExistence type="predicted"/>
<sequence length="51" mass="6104">MTSTTHQQIIAEDCWSTNPRYLHSTFENHAVCKEFRRNRLVKEAFLEDFSD</sequence>
<accession>A0A8T0IQ20</accession>